<dbReference type="EMBL" id="RAYI01000025">
    <property type="protein sequence ID" value="RLT72911.1"/>
    <property type="molecule type" value="Genomic_DNA"/>
</dbReference>
<keyword evidence="1" id="KW-0732">Signal</keyword>
<evidence type="ECO:0000313" key="3">
    <source>
        <dbReference type="Proteomes" id="UP000278164"/>
    </source>
</evidence>
<reference evidence="2 3" key="1">
    <citation type="submission" date="2018-09" db="EMBL/GenBank/DDBJ databases">
        <title>Murine metabolic-syndrome-specific gut microbial biobank.</title>
        <authorList>
            <person name="Liu C."/>
        </authorList>
    </citation>
    <scope>NUCLEOTIDE SEQUENCE [LARGE SCALE GENOMIC DNA]</scope>
    <source>
        <strain evidence="2 3">8-P5</strain>
    </source>
</reference>
<gene>
    <name evidence="2" type="ORF">D7V78_13190</name>
</gene>
<feature type="signal peptide" evidence="1">
    <location>
        <begin position="1"/>
        <end position="23"/>
    </location>
</feature>
<dbReference type="Pfam" id="PF09411">
    <property type="entry name" value="PagL"/>
    <property type="match status" value="1"/>
</dbReference>
<evidence type="ECO:0000256" key="1">
    <source>
        <dbReference type="SAM" id="SignalP"/>
    </source>
</evidence>
<accession>A0A3L7ZNS2</accession>
<dbReference type="InterPro" id="IPR018550">
    <property type="entry name" value="Lipid-A_deacylase-rel"/>
</dbReference>
<dbReference type="AlphaFoldDB" id="A0A3L7ZNS2"/>
<name>A0A3L7ZNS2_PARDI</name>
<proteinExistence type="predicted"/>
<organism evidence="2 3">
    <name type="scientific">Parabacteroides distasonis</name>
    <dbReference type="NCBI Taxonomy" id="823"/>
    <lineage>
        <taxon>Bacteria</taxon>
        <taxon>Pseudomonadati</taxon>
        <taxon>Bacteroidota</taxon>
        <taxon>Bacteroidia</taxon>
        <taxon>Bacteroidales</taxon>
        <taxon>Tannerellaceae</taxon>
        <taxon>Parabacteroides</taxon>
    </lineage>
</organism>
<protein>
    <submittedName>
        <fullName evidence="2">Acyloxyacyl hydrolase</fullName>
    </submittedName>
</protein>
<dbReference type="RefSeq" id="WP_121736587.1">
    <property type="nucleotide sequence ID" value="NZ_QXXG01000024.1"/>
</dbReference>
<keyword evidence="2" id="KW-0378">Hydrolase</keyword>
<comment type="caution">
    <text evidence="2">The sequence shown here is derived from an EMBL/GenBank/DDBJ whole genome shotgun (WGS) entry which is preliminary data.</text>
</comment>
<dbReference type="Gene3D" id="2.40.160.20">
    <property type="match status" value="1"/>
</dbReference>
<feature type="chain" id="PRO_5018135385" evidence="1">
    <location>
        <begin position="24"/>
        <end position="403"/>
    </location>
</feature>
<dbReference type="OrthoDB" id="627554at2"/>
<dbReference type="Proteomes" id="UP000278164">
    <property type="component" value="Unassembled WGS sequence"/>
</dbReference>
<dbReference type="GO" id="GO:0016787">
    <property type="term" value="F:hydrolase activity"/>
    <property type="evidence" value="ECO:0007669"/>
    <property type="project" value="UniProtKB-KW"/>
</dbReference>
<evidence type="ECO:0000313" key="2">
    <source>
        <dbReference type="EMBL" id="RLT72911.1"/>
    </source>
</evidence>
<sequence length="403" mass="45940">MIKSKMISFYITVLMIWACTVKAQDDDKSLVHKIGFDIRPSYVAPTSKFLKDDGYGNRLTLRKAASFHLKYGFQQNPNSKEGLLYPHTYQGIGVSYNTFGNRQEVGNPWAAYVFQSSRIAQISSRLSFDYEWNFGASFRWHPYDENNNYRNKIIGSKINAYINLGFFLNARLSRYCNLLVGADLTHYSNGNTHLPNAGLNTIGGRIGLVYTLNPIEESHHEIGTARSLPANQLYLSSFWQRVSYDVILYGATRAKGVMLGDEAHIFPGQFGILGFNLNPMYRFNRFLKAGISLDGQYDESANIYSDEIIQIDEEPRFYRPPLHEQIGIGLSARGEFTMPFFSINIGVGHNLFYNKGDLKGLYQILALKVSVTRNLFLHVGYQLHKFHNPNNLMLGVGYRFHNK</sequence>